<dbReference type="RefSeq" id="WP_008740047.1">
    <property type="nucleotide sequence ID" value="NZ_CP004387.1"/>
</dbReference>
<dbReference type="OrthoDB" id="6077122at2"/>
<dbReference type="Proteomes" id="UP000006764">
    <property type="component" value="Chromosome"/>
</dbReference>
<gene>
    <name evidence="1" type="ORF">S7S_03035</name>
</gene>
<proteinExistence type="predicted"/>
<dbReference type="EMBL" id="CP004387">
    <property type="protein sequence ID" value="AJD47029.1"/>
    <property type="molecule type" value="Genomic_DNA"/>
</dbReference>
<protein>
    <submittedName>
        <fullName evidence="1">Uncharacterized protein</fullName>
    </submittedName>
</protein>
<organism evidence="1 2">
    <name type="scientific">Isoalcanivorax pacificus W11-5</name>
    <dbReference type="NCBI Taxonomy" id="391936"/>
    <lineage>
        <taxon>Bacteria</taxon>
        <taxon>Pseudomonadati</taxon>
        <taxon>Pseudomonadota</taxon>
        <taxon>Gammaproteobacteria</taxon>
        <taxon>Oceanospirillales</taxon>
        <taxon>Alcanivoracaceae</taxon>
        <taxon>Isoalcanivorax</taxon>
    </lineage>
</organism>
<keyword evidence="2" id="KW-1185">Reference proteome</keyword>
<dbReference type="HOGENOM" id="CLU_1774728_0_0_6"/>
<dbReference type="AlphaFoldDB" id="A0A0B4XG48"/>
<evidence type="ECO:0000313" key="2">
    <source>
        <dbReference type="Proteomes" id="UP000006764"/>
    </source>
</evidence>
<evidence type="ECO:0000313" key="1">
    <source>
        <dbReference type="EMBL" id="AJD47029.1"/>
    </source>
</evidence>
<reference evidence="1 2" key="1">
    <citation type="journal article" date="2012" name="J. Bacteriol.">
        <title>Genome sequence of an alkane-degrading bacterium, Alcanivorax pacificus type strain W11-5, isolated from deep sea sediment.</title>
        <authorList>
            <person name="Lai Q."/>
            <person name="Shao Z."/>
        </authorList>
    </citation>
    <scope>NUCLEOTIDE SEQUENCE [LARGE SCALE GENOMIC DNA]</scope>
    <source>
        <strain evidence="1 2">W11-5</strain>
    </source>
</reference>
<name>A0A0B4XG48_9GAMM</name>
<dbReference type="STRING" id="391936.S7S_03035"/>
<dbReference type="KEGG" id="apac:S7S_03035"/>
<sequence length="148" mass="16642">MAIGLLLCETMRGTLTLDGDAPQPFAFSLRAFTTRIFSLTVPRPFRGQLRLGDLHLACHGELTIRLTGPHYRVAFEHPELGPLEAIGHKTYGRGGLIRSLITCPLTLYRQGEAIGQAEVAYREPILLFLFRSLRLVREERAYHDAEVL</sequence>
<accession>A0A0B4XG48</accession>